<evidence type="ECO:0000256" key="4">
    <source>
        <dbReference type="ARBA" id="ARBA00022475"/>
    </source>
</evidence>
<dbReference type="AlphaFoldDB" id="A0A1B2IX57"/>
<dbReference type="GO" id="GO:0033214">
    <property type="term" value="P:siderophore-iron import into cell"/>
    <property type="evidence" value="ECO:0007669"/>
    <property type="project" value="TreeGrafter"/>
</dbReference>
<feature type="transmembrane region" description="Helical" evidence="8">
    <location>
        <begin position="226"/>
        <end position="251"/>
    </location>
</feature>
<feature type="transmembrane region" description="Helical" evidence="8">
    <location>
        <begin position="182"/>
        <end position="206"/>
    </location>
</feature>
<keyword evidence="4" id="KW-1003">Cell membrane</keyword>
<dbReference type="Pfam" id="PF01032">
    <property type="entry name" value="FecCD"/>
    <property type="match status" value="1"/>
</dbReference>
<keyword evidence="3" id="KW-0813">Transport</keyword>
<organism evidence="9 10">
    <name type="scientific">Secundilactobacillus paracollinoides</name>
    <dbReference type="NCBI Taxonomy" id="240427"/>
    <lineage>
        <taxon>Bacteria</taxon>
        <taxon>Bacillati</taxon>
        <taxon>Bacillota</taxon>
        <taxon>Bacilli</taxon>
        <taxon>Lactobacillales</taxon>
        <taxon>Lactobacillaceae</taxon>
        <taxon>Secundilactobacillus</taxon>
    </lineage>
</organism>
<evidence type="ECO:0000256" key="5">
    <source>
        <dbReference type="ARBA" id="ARBA00022692"/>
    </source>
</evidence>
<evidence type="ECO:0000256" key="2">
    <source>
        <dbReference type="ARBA" id="ARBA00007935"/>
    </source>
</evidence>
<comment type="similarity">
    <text evidence="2">Belongs to the binding-protein-dependent transport system permease family. FecCD subfamily.</text>
</comment>
<evidence type="ECO:0000313" key="9">
    <source>
        <dbReference type="EMBL" id="ANZ66645.1"/>
    </source>
</evidence>
<dbReference type="Proteomes" id="UP000093267">
    <property type="component" value="Chromosome"/>
</dbReference>
<evidence type="ECO:0000256" key="1">
    <source>
        <dbReference type="ARBA" id="ARBA00004651"/>
    </source>
</evidence>
<evidence type="ECO:0000256" key="7">
    <source>
        <dbReference type="ARBA" id="ARBA00023136"/>
    </source>
</evidence>
<comment type="subcellular location">
    <subcellularLocation>
        <location evidence="1">Cell membrane</location>
        <topology evidence="1">Multi-pass membrane protein</topology>
    </subcellularLocation>
</comment>
<protein>
    <submittedName>
        <fullName evidence="9">Ferrichrome ABC transporter permease</fullName>
    </submittedName>
</protein>
<evidence type="ECO:0000256" key="8">
    <source>
        <dbReference type="SAM" id="Phobius"/>
    </source>
</evidence>
<dbReference type="SUPFAM" id="SSF81345">
    <property type="entry name" value="ABC transporter involved in vitamin B12 uptake, BtuC"/>
    <property type="match status" value="1"/>
</dbReference>
<proteinExistence type="inferred from homology"/>
<dbReference type="Gene3D" id="1.10.3470.10">
    <property type="entry name" value="ABC transporter involved in vitamin B12 uptake, BtuC"/>
    <property type="match status" value="1"/>
</dbReference>
<keyword evidence="7 8" id="KW-0472">Membrane</keyword>
<dbReference type="KEGG" id="lpd:AYR62_14530"/>
<evidence type="ECO:0000256" key="3">
    <source>
        <dbReference type="ARBA" id="ARBA00022448"/>
    </source>
</evidence>
<feature type="transmembrane region" description="Helical" evidence="8">
    <location>
        <begin position="300"/>
        <end position="319"/>
    </location>
</feature>
<dbReference type="OrthoDB" id="9811721at2"/>
<evidence type="ECO:0000313" key="10">
    <source>
        <dbReference type="Proteomes" id="UP000093267"/>
    </source>
</evidence>
<dbReference type="InterPro" id="IPR037294">
    <property type="entry name" value="ABC_BtuC-like"/>
</dbReference>
<dbReference type="STRING" id="240427.AYR62_14530"/>
<dbReference type="GO" id="GO:0005886">
    <property type="term" value="C:plasma membrane"/>
    <property type="evidence" value="ECO:0007669"/>
    <property type="project" value="UniProtKB-SubCell"/>
</dbReference>
<feature type="transmembrane region" description="Helical" evidence="8">
    <location>
        <begin position="84"/>
        <end position="102"/>
    </location>
</feature>
<dbReference type="InterPro" id="IPR000522">
    <property type="entry name" value="ABC_transptr_permease_BtuC"/>
</dbReference>
<keyword evidence="5 8" id="KW-0812">Transmembrane</keyword>
<dbReference type="GO" id="GO:0022857">
    <property type="term" value="F:transmembrane transporter activity"/>
    <property type="evidence" value="ECO:0007669"/>
    <property type="project" value="InterPro"/>
</dbReference>
<gene>
    <name evidence="9" type="ORF">AYR63_05520</name>
</gene>
<feature type="transmembrane region" description="Helical" evidence="8">
    <location>
        <begin position="108"/>
        <end position="129"/>
    </location>
</feature>
<dbReference type="PANTHER" id="PTHR30472:SF25">
    <property type="entry name" value="ABC TRANSPORTER PERMEASE PROTEIN MJ0876-RELATED"/>
    <property type="match status" value="1"/>
</dbReference>
<dbReference type="CDD" id="cd06550">
    <property type="entry name" value="TM_ABC_iron-siderophores_like"/>
    <property type="match status" value="1"/>
</dbReference>
<feature type="transmembrane region" description="Helical" evidence="8">
    <location>
        <begin position="141"/>
        <end position="162"/>
    </location>
</feature>
<keyword evidence="6 8" id="KW-1133">Transmembrane helix</keyword>
<keyword evidence="10" id="KW-1185">Reference proteome</keyword>
<feature type="transmembrane region" description="Helical" evidence="8">
    <location>
        <begin position="52"/>
        <end position="72"/>
    </location>
</feature>
<dbReference type="PANTHER" id="PTHR30472">
    <property type="entry name" value="FERRIC ENTEROBACTIN TRANSPORT SYSTEM PERMEASE PROTEIN"/>
    <property type="match status" value="1"/>
</dbReference>
<accession>A0A1B2IX57</accession>
<name>A0A1B2IX57_9LACO</name>
<reference evidence="9 10" key="1">
    <citation type="submission" date="2016-03" db="EMBL/GenBank/DDBJ databases">
        <title>Pediococcus and Lactobacillus from brewery environment - whole genome sequencing and assembly.</title>
        <authorList>
            <person name="Behr J."/>
            <person name="Geissler A.J."/>
            <person name="Vogel R.F."/>
        </authorList>
    </citation>
    <scope>NUCLEOTIDE SEQUENCE [LARGE SCALE GENOMIC DNA]</scope>
    <source>
        <strain evidence="9 10">TMW 1.1995</strain>
    </source>
</reference>
<dbReference type="EMBL" id="CP014924">
    <property type="protein sequence ID" value="ANZ66645.1"/>
    <property type="molecule type" value="Genomic_DNA"/>
</dbReference>
<dbReference type="RefSeq" id="WP_065901978.1">
    <property type="nucleotide sequence ID" value="NZ_CP014912.1"/>
</dbReference>
<sequence>MRSRRVGLAILLILLVFSTGLNLLGGPKWFAITTLFQSPAKLTSTVLWQMRLPRTLCALMVGALLAVSGLLLQTISHNPIADPSILGINSGATLALIIGGVSGVSLTIGHSVVLGLIGAVVAFAVVMLLSVSHNGIDPLRLLLGGTVFSGFISCISYAVSIVTNTTQAFRNLLIGGFSGVGYNQVILLAGVFILVGGLAFCFRSGFTVMALDQQTSRGLGVAQGHLWVVATVLIVCATGASVAVAGNIGFVGLGIPQLINGLWPGSFKQNLSLTMTGGAIFMALADLVAKTVVPGTELPLAALSAIIGGCFLFGIVAFGERVIRE</sequence>
<evidence type="ECO:0000256" key="6">
    <source>
        <dbReference type="ARBA" id="ARBA00022989"/>
    </source>
</evidence>